<organism evidence="4 5">
    <name type="scientific">Cotesia glomerata</name>
    <name type="common">Lepidopteran parasitic wasp</name>
    <name type="synonym">Apanteles glomeratus</name>
    <dbReference type="NCBI Taxonomy" id="32391"/>
    <lineage>
        <taxon>Eukaryota</taxon>
        <taxon>Metazoa</taxon>
        <taxon>Ecdysozoa</taxon>
        <taxon>Arthropoda</taxon>
        <taxon>Hexapoda</taxon>
        <taxon>Insecta</taxon>
        <taxon>Pterygota</taxon>
        <taxon>Neoptera</taxon>
        <taxon>Endopterygota</taxon>
        <taxon>Hymenoptera</taxon>
        <taxon>Apocrita</taxon>
        <taxon>Ichneumonoidea</taxon>
        <taxon>Braconidae</taxon>
        <taxon>Microgastrinae</taxon>
        <taxon>Cotesia</taxon>
    </lineage>
</organism>
<accession>A0AAV7IR28</accession>
<evidence type="ECO:0000259" key="3">
    <source>
        <dbReference type="PROSITE" id="PS50835"/>
    </source>
</evidence>
<evidence type="ECO:0000256" key="1">
    <source>
        <dbReference type="SAM" id="MobiDB-lite"/>
    </source>
</evidence>
<keyword evidence="2" id="KW-0812">Transmembrane</keyword>
<name>A0AAV7IR28_COTGL</name>
<comment type="caution">
    <text evidence="4">The sequence shown here is derived from an EMBL/GenBank/DDBJ whole genome shotgun (WGS) entry which is preliminary data.</text>
</comment>
<proteinExistence type="predicted"/>
<dbReference type="AlphaFoldDB" id="A0AAV7IR28"/>
<dbReference type="PROSITE" id="PS50835">
    <property type="entry name" value="IG_LIKE"/>
    <property type="match status" value="1"/>
</dbReference>
<dbReference type="Proteomes" id="UP000826195">
    <property type="component" value="Unassembled WGS sequence"/>
</dbReference>
<gene>
    <name evidence="4" type="ORF">KQX54_011710</name>
</gene>
<dbReference type="InterPro" id="IPR003599">
    <property type="entry name" value="Ig_sub"/>
</dbReference>
<dbReference type="Gene3D" id="2.60.40.10">
    <property type="entry name" value="Immunoglobulins"/>
    <property type="match status" value="1"/>
</dbReference>
<dbReference type="SMART" id="SM00409">
    <property type="entry name" value="IG"/>
    <property type="match status" value="1"/>
</dbReference>
<dbReference type="InterPro" id="IPR036179">
    <property type="entry name" value="Ig-like_dom_sf"/>
</dbReference>
<keyword evidence="2" id="KW-1133">Transmembrane helix</keyword>
<dbReference type="EMBL" id="JAHXZJ010001119">
    <property type="protein sequence ID" value="KAH0554590.1"/>
    <property type="molecule type" value="Genomic_DNA"/>
</dbReference>
<sequence>MWLYDTFLLIYIIFNMVSHCKNNHNSTNCLRRKGWHMLAVLLKLSVQILICLKLEAPYLYLPAKAVLIFEINGLTSVARAVAGQQATLLCRSNDDNHRFMFWKVIDNNNNIVGPDSFFDTDKYNYQVLTGKLFIWSVSTRESGFYHCVSRNISNHSKFNVHTVELIVQKNDYYWESQFEVNLLRTLMVIMVIVVSIAVYLLVTTGKKDELRPMNYCKDIPKIKLSSSRSDGPGTSGFSKGYKPFHEDELP</sequence>
<evidence type="ECO:0000313" key="5">
    <source>
        <dbReference type="Proteomes" id="UP000826195"/>
    </source>
</evidence>
<keyword evidence="5" id="KW-1185">Reference proteome</keyword>
<protein>
    <recommendedName>
        <fullName evidence="3">Ig-like domain-containing protein</fullName>
    </recommendedName>
</protein>
<evidence type="ECO:0000256" key="2">
    <source>
        <dbReference type="SAM" id="Phobius"/>
    </source>
</evidence>
<dbReference type="SUPFAM" id="SSF48726">
    <property type="entry name" value="Immunoglobulin"/>
    <property type="match status" value="1"/>
</dbReference>
<feature type="domain" description="Ig-like" evidence="3">
    <location>
        <begin position="62"/>
        <end position="164"/>
    </location>
</feature>
<dbReference type="InterPro" id="IPR013783">
    <property type="entry name" value="Ig-like_fold"/>
</dbReference>
<dbReference type="InterPro" id="IPR007110">
    <property type="entry name" value="Ig-like_dom"/>
</dbReference>
<feature type="transmembrane region" description="Helical" evidence="2">
    <location>
        <begin position="182"/>
        <end position="202"/>
    </location>
</feature>
<keyword evidence="2" id="KW-0472">Membrane</keyword>
<evidence type="ECO:0000313" key="4">
    <source>
        <dbReference type="EMBL" id="KAH0554590.1"/>
    </source>
</evidence>
<reference evidence="4 5" key="1">
    <citation type="journal article" date="2021" name="J. Hered.">
        <title>A chromosome-level genome assembly of the parasitoid wasp, Cotesia glomerata (Hymenoptera: Braconidae).</title>
        <authorList>
            <person name="Pinto B.J."/>
            <person name="Weis J.J."/>
            <person name="Gamble T."/>
            <person name="Ode P.J."/>
            <person name="Paul R."/>
            <person name="Zaspel J.M."/>
        </authorList>
    </citation>
    <scope>NUCLEOTIDE SEQUENCE [LARGE SCALE GENOMIC DNA]</scope>
    <source>
        <strain evidence="4">CgM1</strain>
    </source>
</reference>
<feature type="region of interest" description="Disordered" evidence="1">
    <location>
        <begin position="224"/>
        <end position="250"/>
    </location>
</feature>